<reference evidence="4 5" key="1">
    <citation type="submission" date="2021-07" db="EMBL/GenBank/DDBJ databases">
        <title>Whole Genome Sequence of Nocardia Iowensis.</title>
        <authorList>
            <person name="Lamm A."/>
            <person name="Collins-Fairclough A.M."/>
            <person name="Bunk B."/>
            <person name="Sproer C."/>
        </authorList>
    </citation>
    <scope>NUCLEOTIDE SEQUENCE [LARGE SCALE GENOMIC DNA]</scope>
    <source>
        <strain evidence="4 5">NRRL 5646</strain>
    </source>
</reference>
<evidence type="ECO:0000259" key="3">
    <source>
        <dbReference type="SMART" id="SM00829"/>
    </source>
</evidence>
<keyword evidence="5" id="KW-1185">Reference proteome</keyword>
<dbReference type="Pfam" id="PF08240">
    <property type="entry name" value="ADH_N"/>
    <property type="match status" value="1"/>
</dbReference>
<keyword evidence="2" id="KW-0560">Oxidoreductase</keyword>
<dbReference type="Proteomes" id="UP000694257">
    <property type="component" value="Chromosome"/>
</dbReference>
<sequence length="330" mass="34101">MEFMMQAIVMTATGGPEVLVLQEVPAPQAGVGEVVIRTEAIPVLFPETKLRSGEFPLGVEPPLVFGFQAAGVVTAVGADVDPALIGRRVTVATKGFGSYAEYVSAPANSVTLIPDSLFSVDAASVLMSGSVALTLLETARLTGSETVLIEAAATGIGSFLTQVAKESGAARIIATAGGPAKAERARELGADEVIDHNDPEWPARLRETLGGATLDVVFDSIGGSTAIAVLDAMTPLRGRMLSYGWLSGAPAQLTAADLITRGLTLIGCAGPDWLARVADARTAALHRAAAGGVDPLVEAVLPLDQASRAHQLIEDRVPLGKIILRPDRTP</sequence>
<accession>A0ABX8RI55</accession>
<protein>
    <submittedName>
        <fullName evidence="4">Zinc-binding dehydrogenase</fullName>
    </submittedName>
</protein>
<dbReference type="InterPro" id="IPR020843">
    <property type="entry name" value="ER"/>
</dbReference>
<gene>
    <name evidence="4" type="ORF">KV110_27565</name>
</gene>
<dbReference type="PANTHER" id="PTHR48106:SF18">
    <property type="entry name" value="QUINONE OXIDOREDUCTASE PIG3"/>
    <property type="match status" value="1"/>
</dbReference>
<evidence type="ECO:0000256" key="2">
    <source>
        <dbReference type="ARBA" id="ARBA00023002"/>
    </source>
</evidence>
<dbReference type="EMBL" id="CP078145">
    <property type="protein sequence ID" value="QXN89279.1"/>
    <property type="molecule type" value="Genomic_DNA"/>
</dbReference>
<keyword evidence="1" id="KW-0521">NADP</keyword>
<organism evidence="4 5">
    <name type="scientific">Nocardia iowensis</name>
    <dbReference type="NCBI Taxonomy" id="204891"/>
    <lineage>
        <taxon>Bacteria</taxon>
        <taxon>Bacillati</taxon>
        <taxon>Actinomycetota</taxon>
        <taxon>Actinomycetes</taxon>
        <taxon>Mycobacteriales</taxon>
        <taxon>Nocardiaceae</taxon>
        <taxon>Nocardia</taxon>
    </lineage>
</organism>
<dbReference type="PANTHER" id="PTHR48106">
    <property type="entry name" value="QUINONE OXIDOREDUCTASE PIG3-RELATED"/>
    <property type="match status" value="1"/>
</dbReference>
<feature type="domain" description="Enoyl reductase (ER)" evidence="3">
    <location>
        <begin position="14"/>
        <end position="324"/>
    </location>
</feature>
<dbReference type="SMART" id="SM00829">
    <property type="entry name" value="PKS_ER"/>
    <property type="match status" value="1"/>
</dbReference>
<evidence type="ECO:0000256" key="1">
    <source>
        <dbReference type="ARBA" id="ARBA00022857"/>
    </source>
</evidence>
<proteinExistence type="predicted"/>
<dbReference type="InterPro" id="IPR013154">
    <property type="entry name" value="ADH-like_N"/>
</dbReference>
<evidence type="ECO:0000313" key="4">
    <source>
        <dbReference type="EMBL" id="QXN89279.1"/>
    </source>
</evidence>
<dbReference type="InterPro" id="IPR013149">
    <property type="entry name" value="ADH-like_C"/>
</dbReference>
<dbReference type="Pfam" id="PF00107">
    <property type="entry name" value="ADH_zinc_N"/>
    <property type="match status" value="1"/>
</dbReference>
<name>A0ABX8RI55_NOCIO</name>
<evidence type="ECO:0000313" key="5">
    <source>
        <dbReference type="Proteomes" id="UP000694257"/>
    </source>
</evidence>